<dbReference type="Pfam" id="PF12416">
    <property type="entry name" value="DUF3668"/>
    <property type="match status" value="1"/>
</dbReference>
<reference evidence="4 5" key="1">
    <citation type="journal article" date="2016" name="Nat. Commun.">
        <title>Extremotolerant tardigrade genome and improved radiotolerance of human cultured cells by tardigrade-unique protein.</title>
        <authorList>
            <person name="Hashimoto T."/>
            <person name="Horikawa D.D."/>
            <person name="Saito Y."/>
            <person name="Kuwahara H."/>
            <person name="Kozuka-Hata H."/>
            <person name="Shin-I T."/>
            <person name="Minakuchi Y."/>
            <person name="Ohishi K."/>
            <person name="Motoyama A."/>
            <person name="Aizu T."/>
            <person name="Enomoto A."/>
            <person name="Kondo K."/>
            <person name="Tanaka S."/>
            <person name="Hara Y."/>
            <person name="Koshikawa S."/>
            <person name="Sagara H."/>
            <person name="Miura T."/>
            <person name="Yokobori S."/>
            <person name="Miyagawa K."/>
            <person name="Suzuki Y."/>
            <person name="Kubo T."/>
            <person name="Oyama M."/>
            <person name="Kohara Y."/>
            <person name="Fujiyama A."/>
            <person name="Arakawa K."/>
            <person name="Katayama T."/>
            <person name="Toyoda A."/>
            <person name="Kunieda T."/>
        </authorList>
    </citation>
    <scope>NUCLEOTIDE SEQUENCE [LARGE SCALE GENOMIC DNA]</scope>
    <source>
        <strain evidence="4 5">YOKOZUNA-1</strain>
    </source>
</reference>
<feature type="compositionally biased region" description="Basic and acidic residues" evidence="2">
    <location>
        <begin position="430"/>
        <end position="446"/>
    </location>
</feature>
<evidence type="ECO:0000313" key="5">
    <source>
        <dbReference type="Proteomes" id="UP000186922"/>
    </source>
</evidence>
<dbReference type="PANTHER" id="PTHR21574:SF0">
    <property type="entry name" value="CENTROSOMAL PROTEIN OF 120 KDA"/>
    <property type="match status" value="1"/>
</dbReference>
<dbReference type="AlphaFoldDB" id="A0A1D1W6I5"/>
<dbReference type="GO" id="GO:1903724">
    <property type="term" value="P:positive regulation of centriole elongation"/>
    <property type="evidence" value="ECO:0007669"/>
    <property type="project" value="TreeGrafter"/>
</dbReference>
<protein>
    <recommendedName>
        <fullName evidence="3">DUF3668 domain-containing protein</fullName>
    </recommendedName>
</protein>
<feature type="region of interest" description="Disordered" evidence="2">
    <location>
        <begin position="1080"/>
        <end position="1135"/>
    </location>
</feature>
<evidence type="ECO:0000259" key="3">
    <source>
        <dbReference type="Pfam" id="PF12416"/>
    </source>
</evidence>
<gene>
    <name evidence="4" type="primary">RvY_18545-1</name>
    <name evidence="4" type="synonym">RvY_18545.1</name>
    <name evidence="4" type="ORF">RvY_18545</name>
</gene>
<name>A0A1D1W6I5_RAMVA</name>
<dbReference type="InterPro" id="IPR039893">
    <property type="entry name" value="CEP120-like"/>
</dbReference>
<dbReference type="Gene3D" id="2.60.40.150">
    <property type="entry name" value="C2 domain"/>
    <property type="match status" value="1"/>
</dbReference>
<feature type="compositionally biased region" description="Basic and acidic residues" evidence="2">
    <location>
        <begin position="542"/>
        <end position="552"/>
    </location>
</feature>
<feature type="compositionally biased region" description="Basic and acidic residues" evidence="2">
    <location>
        <begin position="510"/>
        <end position="527"/>
    </location>
</feature>
<dbReference type="InterPro" id="IPR022136">
    <property type="entry name" value="DUF3668"/>
</dbReference>
<accession>A0A1D1W6I5</accession>
<dbReference type="Proteomes" id="UP000186922">
    <property type="component" value="Unassembled WGS sequence"/>
</dbReference>
<feature type="compositionally biased region" description="Polar residues" evidence="2">
    <location>
        <begin position="1084"/>
        <end position="1093"/>
    </location>
</feature>
<comment type="caution">
    <text evidence="4">The sequence shown here is derived from an EMBL/GenBank/DDBJ whole genome shotgun (WGS) entry which is preliminary data.</text>
</comment>
<dbReference type="OrthoDB" id="332250at2759"/>
<feature type="region of interest" description="Disordered" evidence="2">
    <location>
        <begin position="373"/>
        <end position="587"/>
    </location>
</feature>
<dbReference type="PANTHER" id="PTHR21574">
    <property type="entry name" value="CENTROSOMAL PROTEIN OF 120 KDA"/>
    <property type="match status" value="1"/>
</dbReference>
<keyword evidence="5" id="KW-1185">Reference proteome</keyword>
<keyword evidence="1" id="KW-0175">Coiled coil</keyword>
<dbReference type="GO" id="GO:0005813">
    <property type="term" value="C:centrosome"/>
    <property type="evidence" value="ECO:0007669"/>
    <property type="project" value="TreeGrafter"/>
</dbReference>
<organism evidence="4 5">
    <name type="scientific">Ramazzottius varieornatus</name>
    <name type="common">Water bear</name>
    <name type="synonym">Tardigrade</name>
    <dbReference type="NCBI Taxonomy" id="947166"/>
    <lineage>
        <taxon>Eukaryota</taxon>
        <taxon>Metazoa</taxon>
        <taxon>Ecdysozoa</taxon>
        <taxon>Tardigrada</taxon>
        <taxon>Eutardigrada</taxon>
        <taxon>Parachela</taxon>
        <taxon>Hypsibioidea</taxon>
        <taxon>Ramazzottiidae</taxon>
        <taxon>Ramazzottius</taxon>
    </lineage>
</organism>
<evidence type="ECO:0000256" key="2">
    <source>
        <dbReference type="SAM" id="MobiDB-lite"/>
    </source>
</evidence>
<evidence type="ECO:0000313" key="4">
    <source>
        <dbReference type="EMBL" id="GAV08926.1"/>
    </source>
</evidence>
<feature type="coiled-coil region" evidence="1">
    <location>
        <begin position="849"/>
        <end position="1000"/>
    </location>
</feature>
<feature type="compositionally biased region" description="Low complexity" evidence="2">
    <location>
        <begin position="490"/>
        <end position="504"/>
    </location>
</feature>
<dbReference type="EMBL" id="BDGG01000019">
    <property type="protein sequence ID" value="GAV08926.1"/>
    <property type="molecule type" value="Genomic_DNA"/>
</dbReference>
<sequence length="1178" mass="135782">MSAKSGNRYLLVVTVLTGRNFPQRPTDSLRIDVRFDGQLLSSLPVPMAEEPVFDMDMAFRLTGKQLKDHKVQRTPIKIDVMKVNRKTKKAEKIGYQTLDLRSYAVEVSRPRFSWFPLLGATQLRGKPELHLGVSVDDDVEAENSARSQKEFTRSARNKEYWMLHQPMLVNNLDGTSHYQLGPSKDSTHIYMVSVIIGYASNIDKFFDRISRPPPDQPRDFFFHYELVNNHLTTKPFSDFESSDLAPERVSLKLKTHYDLMRDYFLHEKFLKIKLCQGEGHIIASAEFLFDDAFKPDVKELTETVTVEKEVLLHPFPENRFGIPEELVVAQENWPVVGVSFEISVVKKLEPIGMRRTLTLDSAKSMQSEIENFLQNSRPASAKVPPKPAEPSSNIRRSRSSQNLDRRKSQRSSVEEVDAEFRYSKTLTKPIEPERPRNGNEDTKRTEPQSLHTDPAPPKDNGSSPLNERPRQEEFGQGDAPMWTYLKMGTSNSSNRENGSNEQSEFGGNAGERDDKRRERPTQEKSHGEFSPLSVGLSLNGTRKADQYTDKKPSSSSNNGLTSAMDKLNLRPPSSFGDDARSSPPQLSSDVTRRYICTIFLYKIRIISPTCRHPIPVYLRYQYPFFGSAAPIMTRPAIEVQPKIETVLDNNSLTQFSFGCSESQLLRAFRTAPVCVEVWKSGMGNIQDELIGQAKLRLDLLYRADVTTLYENEKPYSRRLFDAVLEVIDLQSEKYPKLAELTVCTTLDDYGSVQRNFIDTISVPSSAKEAQSVRETVKPDLVVPASNATRLRSNKLDVEELRREAMFELEVWREREEKKFKAQLKQREDDAMKYLTEEWERRSKQQKAYVDDIIERNRNLENELRRSIQENSQKDVALKERERRVSDAERFLKNEKAKLTQDIEEMQDNVINVYSKRLELEHSAQGLLKAEIRQLQGQVEDFRKAKSDQEEIIKKYQDAERQKPYLQREAQAEIDRLTLDKNDLERRCAAIAESKEHYKQQWQMALKEIAKMRDRVDSEHERRLNDKDREITNLRMELERAREPWNKGTVRSLSTKDRYYRENEKSSENSPLKQRLAMQFDNQRKTNGTSNGHSSAVDGEDEPGDHPVMDVNGLGLTDGDSDSENRIDSDDEDDDHPRKQLIRAMEERNVLLKTGIYKPRDTVIVDLDKKIARLKSSVE</sequence>
<feature type="domain" description="DUF3668" evidence="3">
    <location>
        <begin position="176"/>
        <end position="342"/>
    </location>
</feature>
<evidence type="ECO:0000256" key="1">
    <source>
        <dbReference type="SAM" id="Coils"/>
    </source>
</evidence>
<proteinExistence type="predicted"/>
<dbReference type="STRING" id="947166.A0A1D1W6I5"/>
<dbReference type="InterPro" id="IPR035892">
    <property type="entry name" value="C2_domain_sf"/>
</dbReference>